<protein>
    <submittedName>
        <fullName evidence="1">Uncharacterized protein</fullName>
    </submittedName>
</protein>
<gene>
    <name evidence="1" type="ORF">GS597_02640</name>
</gene>
<evidence type="ECO:0000313" key="1">
    <source>
        <dbReference type="EMBL" id="NCJ05427.1"/>
    </source>
</evidence>
<dbReference type="Proteomes" id="UP000607397">
    <property type="component" value="Unassembled WGS sequence"/>
</dbReference>
<sequence length="121" mass="13830">MQIWHKAILVIVSILFIFFSITKYAMSSDQHDKSSKYRVENVTPKNSKMKLNIEALRQLNQEAFLIATVKVVSEGYVPSGIEIRTWVTPLIFTANIPWEILDCLESDSAVVSIEPSYKLRP</sequence>
<accession>A0A8K1ZWK5</accession>
<dbReference type="AlphaFoldDB" id="A0A8K1ZWK5"/>
<comment type="caution">
    <text evidence="1">The sequence shown here is derived from an EMBL/GenBank/DDBJ whole genome shotgun (WGS) entry which is preliminary data.</text>
</comment>
<organism evidence="1 2">
    <name type="scientific">Petrachloros mirabilis ULC683</name>
    <dbReference type="NCBI Taxonomy" id="2781853"/>
    <lineage>
        <taxon>Bacteria</taxon>
        <taxon>Bacillati</taxon>
        <taxon>Cyanobacteriota</taxon>
        <taxon>Cyanophyceae</taxon>
        <taxon>Synechococcales</taxon>
        <taxon>Petrachlorosaceae</taxon>
        <taxon>Petrachloros</taxon>
        <taxon>Petrachloros mirabilis</taxon>
    </lineage>
</organism>
<evidence type="ECO:0000313" key="2">
    <source>
        <dbReference type="Proteomes" id="UP000607397"/>
    </source>
</evidence>
<dbReference type="EMBL" id="WVIC01000003">
    <property type="protein sequence ID" value="NCJ05427.1"/>
    <property type="molecule type" value="Genomic_DNA"/>
</dbReference>
<dbReference type="RefSeq" id="WP_161823893.1">
    <property type="nucleotide sequence ID" value="NZ_WVIC01000003.1"/>
</dbReference>
<name>A0A8K1ZWK5_9CYAN</name>
<keyword evidence="2" id="KW-1185">Reference proteome</keyword>
<reference evidence="1" key="1">
    <citation type="submission" date="2019-12" db="EMBL/GenBank/DDBJ databases">
        <title>High-Quality draft genome sequences of three cyanobacteria isolated from the limestone walls of the Old Cathedral of Coimbra.</title>
        <authorList>
            <person name="Tiago I."/>
            <person name="Soares F."/>
            <person name="Portugal A."/>
        </authorList>
    </citation>
    <scope>NUCLEOTIDE SEQUENCE [LARGE SCALE GENOMIC DNA]</scope>
    <source>
        <strain evidence="1">C</strain>
    </source>
</reference>
<proteinExistence type="predicted"/>